<keyword evidence="1" id="KW-1133">Transmembrane helix</keyword>
<evidence type="ECO:0000256" key="2">
    <source>
        <dbReference type="SAM" id="SignalP"/>
    </source>
</evidence>
<keyword evidence="2" id="KW-0732">Signal</keyword>
<evidence type="ECO:0000313" key="4">
    <source>
        <dbReference type="EMBL" id="NPT62129.1"/>
    </source>
</evidence>
<dbReference type="RefSeq" id="WP_172170429.1">
    <property type="nucleotide sequence ID" value="NZ_WOEZ01000150.1"/>
</dbReference>
<keyword evidence="5" id="KW-1185">Reference proteome</keyword>
<accession>A0A972SJN1</accession>
<organism evidence="3 5">
    <name type="scientific">Paraburkholderia elongata</name>
    <dbReference type="NCBI Taxonomy" id="2675747"/>
    <lineage>
        <taxon>Bacteria</taxon>
        <taxon>Pseudomonadati</taxon>
        <taxon>Pseudomonadota</taxon>
        <taxon>Betaproteobacteria</taxon>
        <taxon>Burkholderiales</taxon>
        <taxon>Burkholderiaceae</taxon>
        <taxon>Paraburkholderia</taxon>
    </lineage>
</organism>
<name>A0A972SJN1_9BURK</name>
<feature type="signal peptide" evidence="2">
    <location>
        <begin position="1"/>
        <end position="29"/>
    </location>
</feature>
<dbReference type="Proteomes" id="UP000655523">
    <property type="component" value="Unassembled WGS sequence"/>
</dbReference>
<dbReference type="AlphaFoldDB" id="A0A972SJN1"/>
<gene>
    <name evidence="3" type="ORF">GNZ13_27340</name>
    <name evidence="4" type="ORF">GNZ13_48385</name>
</gene>
<reference evidence="3 5" key="1">
    <citation type="submission" date="2019-11" db="EMBL/GenBank/DDBJ databases">
        <title>Metabolism of dissolved organic matter in forest soils.</title>
        <authorList>
            <person name="Cyle K.T."/>
            <person name="Wilhelm R.C."/>
            <person name="Martinez C.E."/>
        </authorList>
    </citation>
    <scope>NUCLEOTIDE SEQUENCE [LARGE SCALE GENOMIC DNA]</scope>
    <source>
        <strain evidence="3 5">5N</strain>
    </source>
</reference>
<feature type="transmembrane region" description="Helical" evidence="1">
    <location>
        <begin position="244"/>
        <end position="260"/>
    </location>
</feature>
<proteinExistence type="predicted"/>
<keyword evidence="1" id="KW-0812">Transmembrane</keyword>
<evidence type="ECO:0000256" key="1">
    <source>
        <dbReference type="SAM" id="Phobius"/>
    </source>
</evidence>
<comment type="caution">
    <text evidence="3">The sequence shown here is derived from an EMBL/GenBank/DDBJ whole genome shotgun (WGS) entry which is preliminary data.</text>
</comment>
<dbReference type="EMBL" id="WOEZ01000150">
    <property type="protein sequence ID" value="NPT58183.1"/>
    <property type="molecule type" value="Genomic_DNA"/>
</dbReference>
<evidence type="ECO:0000313" key="5">
    <source>
        <dbReference type="Proteomes" id="UP000655523"/>
    </source>
</evidence>
<evidence type="ECO:0000313" key="3">
    <source>
        <dbReference type="EMBL" id="NPT58183.1"/>
    </source>
</evidence>
<feature type="transmembrane region" description="Helical" evidence="1">
    <location>
        <begin position="175"/>
        <end position="197"/>
    </location>
</feature>
<protein>
    <submittedName>
        <fullName evidence="3">Uncharacterized protein</fullName>
    </submittedName>
</protein>
<keyword evidence="1" id="KW-0472">Membrane</keyword>
<feature type="transmembrane region" description="Helical" evidence="1">
    <location>
        <begin position="272"/>
        <end position="290"/>
    </location>
</feature>
<sequence>MSAHSATKSVAARFLAFGALLLCVTPGHAAAPTSEAPISCSTSSFDAIPKSSFLQAAQTVALPVTAVLPSNSDAQFVLHQSLTDGVSPRIFRVFEIDDPQRRNSVGGELPVISVEPPPPILKPGYGLNNSVLLRVQLSEPDLFLWDKRYFVLLVCSGDRMTGWALTSSLVSDAHISFLICTPVALLVYLLAMSAVLVSRKHVNPLVVKYPAIFGAKQMDLIDFLNPIHLVANAFNEASVQKTQVLLFSFLVGWLVLALVLRTGTLVDLSPTIVGLLGISGIGAATAQITYQQKTRLSFENWAWLQKREVLTPPAVPRGPQWRDLVLTNREFDVYKLQTIIFSIAVAASMISGGALNLATFSVPTALLGILGLSQVVYVGGILVRPPAVSDLDDSLTKLRLAGETVAAAKAQKTDTGPDGKLLAELPPGQEIAANAQRQYDDLADTVVTMIESTLEVAADRSKLNLV</sequence>
<feature type="chain" id="PRO_5044697420" evidence="2">
    <location>
        <begin position="30"/>
        <end position="466"/>
    </location>
</feature>
<feature type="transmembrane region" description="Helical" evidence="1">
    <location>
        <begin position="364"/>
        <end position="383"/>
    </location>
</feature>
<dbReference type="EMBL" id="WOEZ01000301">
    <property type="protein sequence ID" value="NPT62129.1"/>
    <property type="molecule type" value="Genomic_DNA"/>
</dbReference>
<feature type="transmembrane region" description="Helical" evidence="1">
    <location>
        <begin position="339"/>
        <end position="358"/>
    </location>
</feature>